<reference evidence="1 2" key="1">
    <citation type="journal article" date="2021" name="Commun. Biol.">
        <title>The genome of Shorea leprosula (Dipterocarpaceae) highlights the ecological relevance of drought in aseasonal tropical rainforests.</title>
        <authorList>
            <person name="Ng K.K.S."/>
            <person name="Kobayashi M.J."/>
            <person name="Fawcett J.A."/>
            <person name="Hatakeyama M."/>
            <person name="Paape T."/>
            <person name="Ng C.H."/>
            <person name="Ang C.C."/>
            <person name="Tnah L.H."/>
            <person name="Lee C.T."/>
            <person name="Nishiyama T."/>
            <person name="Sese J."/>
            <person name="O'Brien M.J."/>
            <person name="Copetti D."/>
            <person name="Mohd Noor M.I."/>
            <person name="Ong R.C."/>
            <person name="Putra M."/>
            <person name="Sireger I.Z."/>
            <person name="Indrioko S."/>
            <person name="Kosugi Y."/>
            <person name="Izuno A."/>
            <person name="Isagi Y."/>
            <person name="Lee S.L."/>
            <person name="Shimizu K.K."/>
        </authorList>
    </citation>
    <scope>NUCLEOTIDE SEQUENCE [LARGE SCALE GENOMIC DNA]</scope>
    <source>
        <strain evidence="1">214</strain>
    </source>
</reference>
<comment type="caution">
    <text evidence="1">The sequence shown here is derived from an EMBL/GenBank/DDBJ whole genome shotgun (WGS) entry which is preliminary data.</text>
</comment>
<gene>
    <name evidence="1" type="ORF">SLEP1_g22674</name>
</gene>
<dbReference type="EMBL" id="BPVZ01000034">
    <property type="protein sequence ID" value="GKV11413.1"/>
    <property type="molecule type" value="Genomic_DNA"/>
</dbReference>
<keyword evidence="2" id="KW-1185">Reference proteome</keyword>
<dbReference type="AlphaFoldDB" id="A0AAV5JFY8"/>
<evidence type="ECO:0000313" key="1">
    <source>
        <dbReference type="EMBL" id="GKV11413.1"/>
    </source>
</evidence>
<protein>
    <submittedName>
        <fullName evidence="1">Uncharacterized protein</fullName>
    </submittedName>
</protein>
<evidence type="ECO:0000313" key="2">
    <source>
        <dbReference type="Proteomes" id="UP001054252"/>
    </source>
</evidence>
<sequence length="46" mass="5740">MIRMKMKIFIFFGVEHTHMEFFGLFLKFEIDYELRIFLVNSAWFCL</sequence>
<name>A0AAV5JFY8_9ROSI</name>
<accession>A0AAV5JFY8</accession>
<proteinExistence type="predicted"/>
<dbReference type="Proteomes" id="UP001054252">
    <property type="component" value="Unassembled WGS sequence"/>
</dbReference>
<organism evidence="1 2">
    <name type="scientific">Rubroshorea leprosula</name>
    <dbReference type="NCBI Taxonomy" id="152421"/>
    <lineage>
        <taxon>Eukaryota</taxon>
        <taxon>Viridiplantae</taxon>
        <taxon>Streptophyta</taxon>
        <taxon>Embryophyta</taxon>
        <taxon>Tracheophyta</taxon>
        <taxon>Spermatophyta</taxon>
        <taxon>Magnoliopsida</taxon>
        <taxon>eudicotyledons</taxon>
        <taxon>Gunneridae</taxon>
        <taxon>Pentapetalae</taxon>
        <taxon>rosids</taxon>
        <taxon>malvids</taxon>
        <taxon>Malvales</taxon>
        <taxon>Dipterocarpaceae</taxon>
        <taxon>Rubroshorea</taxon>
    </lineage>
</organism>